<evidence type="ECO:0000256" key="1">
    <source>
        <dbReference type="SAM" id="Phobius"/>
    </source>
</evidence>
<dbReference type="EMBL" id="BAAABM010000024">
    <property type="protein sequence ID" value="GAA0340823.1"/>
    <property type="molecule type" value="Genomic_DNA"/>
</dbReference>
<comment type="caution">
    <text evidence="2">The sequence shown here is derived from an EMBL/GenBank/DDBJ whole genome shotgun (WGS) entry which is preliminary data.</text>
</comment>
<protein>
    <recommendedName>
        <fullName evidence="4">DUF2568 domain-containing protein</fullName>
    </recommendedName>
</protein>
<gene>
    <name evidence="2" type="ORF">GCM10010151_33070</name>
</gene>
<evidence type="ECO:0008006" key="4">
    <source>
        <dbReference type="Google" id="ProtNLM"/>
    </source>
</evidence>
<dbReference type="Proteomes" id="UP001501822">
    <property type="component" value="Unassembled WGS sequence"/>
</dbReference>
<name>A0ABP3GD70_9ACTN</name>
<keyword evidence="1" id="KW-0812">Transmembrane</keyword>
<feature type="transmembrane region" description="Helical" evidence="1">
    <location>
        <begin position="36"/>
        <end position="59"/>
    </location>
</feature>
<feature type="transmembrane region" description="Helical" evidence="1">
    <location>
        <begin position="94"/>
        <end position="111"/>
    </location>
</feature>
<sequence>MIPRPLHVVNEGLAFLLELCALALLAWWGADAGGGVVLSVLLAVALPLVAAVVWGLFAAPRARIRLPLAGVLVVKVLVFGAAVAALYALRHGRAALVCAVIVIVNLVIATIDREAHVRNRA</sequence>
<keyword evidence="3" id="KW-1185">Reference proteome</keyword>
<feature type="transmembrane region" description="Helical" evidence="1">
    <location>
        <begin position="12"/>
        <end position="30"/>
    </location>
</feature>
<keyword evidence="1" id="KW-1133">Transmembrane helix</keyword>
<evidence type="ECO:0000313" key="3">
    <source>
        <dbReference type="Proteomes" id="UP001501822"/>
    </source>
</evidence>
<feature type="transmembrane region" description="Helical" evidence="1">
    <location>
        <begin position="66"/>
        <end position="88"/>
    </location>
</feature>
<dbReference type="RefSeq" id="WP_252811584.1">
    <property type="nucleotide sequence ID" value="NZ_BAAABM010000024.1"/>
</dbReference>
<proteinExistence type="predicted"/>
<accession>A0ABP3GD70</accession>
<organism evidence="2 3">
    <name type="scientific">Actinoallomurus spadix</name>
    <dbReference type="NCBI Taxonomy" id="79912"/>
    <lineage>
        <taxon>Bacteria</taxon>
        <taxon>Bacillati</taxon>
        <taxon>Actinomycetota</taxon>
        <taxon>Actinomycetes</taxon>
        <taxon>Streptosporangiales</taxon>
        <taxon>Thermomonosporaceae</taxon>
        <taxon>Actinoallomurus</taxon>
    </lineage>
</organism>
<evidence type="ECO:0000313" key="2">
    <source>
        <dbReference type="EMBL" id="GAA0340823.1"/>
    </source>
</evidence>
<keyword evidence="1" id="KW-0472">Membrane</keyword>
<reference evidence="3" key="1">
    <citation type="journal article" date="2019" name="Int. J. Syst. Evol. Microbiol.">
        <title>The Global Catalogue of Microorganisms (GCM) 10K type strain sequencing project: providing services to taxonomists for standard genome sequencing and annotation.</title>
        <authorList>
            <consortium name="The Broad Institute Genomics Platform"/>
            <consortium name="The Broad Institute Genome Sequencing Center for Infectious Disease"/>
            <person name="Wu L."/>
            <person name="Ma J."/>
        </authorList>
    </citation>
    <scope>NUCLEOTIDE SEQUENCE [LARGE SCALE GENOMIC DNA]</scope>
    <source>
        <strain evidence="3">JCM 3146</strain>
    </source>
</reference>
<dbReference type="InterPro" id="IPR021214">
    <property type="entry name" value="DUF2568"/>
</dbReference>
<dbReference type="Pfam" id="PF10823">
    <property type="entry name" value="DUF2568"/>
    <property type="match status" value="1"/>
</dbReference>